<protein>
    <submittedName>
        <fullName evidence="2">Uncharacterized protein</fullName>
    </submittedName>
</protein>
<name>A0A4C1VG20_EUMVA</name>
<dbReference type="Proteomes" id="UP000299102">
    <property type="component" value="Unassembled WGS sequence"/>
</dbReference>
<keyword evidence="3" id="KW-1185">Reference proteome</keyword>
<feature type="region of interest" description="Disordered" evidence="1">
    <location>
        <begin position="47"/>
        <end position="100"/>
    </location>
</feature>
<proteinExistence type="predicted"/>
<organism evidence="2 3">
    <name type="scientific">Eumeta variegata</name>
    <name type="common">Bagworm moth</name>
    <name type="synonym">Eumeta japonica</name>
    <dbReference type="NCBI Taxonomy" id="151549"/>
    <lineage>
        <taxon>Eukaryota</taxon>
        <taxon>Metazoa</taxon>
        <taxon>Ecdysozoa</taxon>
        <taxon>Arthropoda</taxon>
        <taxon>Hexapoda</taxon>
        <taxon>Insecta</taxon>
        <taxon>Pterygota</taxon>
        <taxon>Neoptera</taxon>
        <taxon>Endopterygota</taxon>
        <taxon>Lepidoptera</taxon>
        <taxon>Glossata</taxon>
        <taxon>Ditrysia</taxon>
        <taxon>Tineoidea</taxon>
        <taxon>Psychidae</taxon>
        <taxon>Oiketicinae</taxon>
        <taxon>Eumeta</taxon>
    </lineage>
</organism>
<sequence length="100" mass="11564">MHNGTFEYPRRRLNCGDTDYAASNWVDRDNHIQRAIEVLEYYQKCNKENTTRPHSPTARGKTMLDGPTDTQPTFYPVPTNYMLRRSRGGDCRPSSANRVP</sequence>
<dbReference type="AlphaFoldDB" id="A0A4C1VG20"/>
<comment type="caution">
    <text evidence="2">The sequence shown here is derived from an EMBL/GenBank/DDBJ whole genome shotgun (WGS) entry which is preliminary data.</text>
</comment>
<evidence type="ECO:0000256" key="1">
    <source>
        <dbReference type="SAM" id="MobiDB-lite"/>
    </source>
</evidence>
<accession>A0A4C1VG20</accession>
<reference evidence="2 3" key="1">
    <citation type="journal article" date="2019" name="Commun. Biol.">
        <title>The bagworm genome reveals a unique fibroin gene that provides high tensile strength.</title>
        <authorList>
            <person name="Kono N."/>
            <person name="Nakamura H."/>
            <person name="Ohtoshi R."/>
            <person name="Tomita M."/>
            <person name="Numata K."/>
            <person name="Arakawa K."/>
        </authorList>
    </citation>
    <scope>NUCLEOTIDE SEQUENCE [LARGE SCALE GENOMIC DNA]</scope>
</reference>
<dbReference type="EMBL" id="BGZK01000336">
    <property type="protein sequence ID" value="GBP37579.1"/>
    <property type="molecule type" value="Genomic_DNA"/>
</dbReference>
<evidence type="ECO:0000313" key="3">
    <source>
        <dbReference type="Proteomes" id="UP000299102"/>
    </source>
</evidence>
<gene>
    <name evidence="2" type="ORF">EVAR_34615_1</name>
</gene>
<evidence type="ECO:0000313" key="2">
    <source>
        <dbReference type="EMBL" id="GBP37579.1"/>
    </source>
</evidence>